<dbReference type="RefSeq" id="WP_311622751.1">
    <property type="nucleotide sequence ID" value="NZ_JAVRFE010000006.1"/>
</dbReference>
<gene>
    <name evidence="4" type="ORF">RM550_06455</name>
</gene>
<keyword evidence="1" id="KW-0808">Transferase</keyword>
<dbReference type="InterPro" id="IPR000182">
    <property type="entry name" value="GNAT_dom"/>
</dbReference>
<name>A0ABU2T562_9ACTN</name>
<reference evidence="4" key="1">
    <citation type="submission" date="2024-05" db="EMBL/GenBank/DDBJ databases">
        <title>30 novel species of actinomycetes from the DSMZ collection.</title>
        <authorList>
            <person name="Nouioui I."/>
        </authorList>
    </citation>
    <scope>NUCLEOTIDE SEQUENCE</scope>
    <source>
        <strain evidence="4">DSM 41527</strain>
    </source>
</reference>
<keyword evidence="2" id="KW-0012">Acyltransferase</keyword>
<evidence type="ECO:0000313" key="4">
    <source>
        <dbReference type="EMBL" id="MDT0455384.1"/>
    </source>
</evidence>
<dbReference type="Pfam" id="PF00583">
    <property type="entry name" value="Acetyltransf_1"/>
    <property type="match status" value="1"/>
</dbReference>
<dbReference type="Gene3D" id="3.40.630.30">
    <property type="match status" value="1"/>
</dbReference>
<dbReference type="InterPro" id="IPR050832">
    <property type="entry name" value="Bact_Acetyltransf"/>
</dbReference>
<sequence length="165" mass="18551">MTQVTMRPAQHGELATVEALLTEVSAWLARRGSDQWQFPPHRARITSAIEHGECFLAEADGVPIGTITVDDHADPEFWATEDRPDDALYVHRMAVTRKASGAGVGAFMLDWASKRATDAGKTWLRLDAWRTNEGLHEYYRSQGFTMVRIVSLDHRKSGALFQRRA</sequence>
<dbReference type="CDD" id="cd04301">
    <property type="entry name" value="NAT_SF"/>
    <property type="match status" value="1"/>
</dbReference>
<dbReference type="PANTHER" id="PTHR43877:SF2">
    <property type="entry name" value="AMINOALKYLPHOSPHONATE N-ACETYLTRANSFERASE-RELATED"/>
    <property type="match status" value="1"/>
</dbReference>
<evidence type="ECO:0000259" key="3">
    <source>
        <dbReference type="PROSITE" id="PS51186"/>
    </source>
</evidence>
<feature type="domain" description="N-acetyltransferase" evidence="3">
    <location>
        <begin position="4"/>
        <end position="165"/>
    </location>
</feature>
<accession>A0ABU2T562</accession>
<dbReference type="EMBL" id="JAVRFE010000006">
    <property type="protein sequence ID" value="MDT0455384.1"/>
    <property type="molecule type" value="Genomic_DNA"/>
</dbReference>
<comment type="caution">
    <text evidence="4">The sequence shown here is derived from an EMBL/GenBank/DDBJ whole genome shotgun (WGS) entry which is preliminary data.</text>
</comment>
<evidence type="ECO:0000256" key="2">
    <source>
        <dbReference type="ARBA" id="ARBA00023315"/>
    </source>
</evidence>
<dbReference type="InterPro" id="IPR016181">
    <property type="entry name" value="Acyl_CoA_acyltransferase"/>
</dbReference>
<evidence type="ECO:0000256" key="1">
    <source>
        <dbReference type="ARBA" id="ARBA00022679"/>
    </source>
</evidence>
<organism evidence="4 5">
    <name type="scientific">Streptomyces mooreae</name>
    <dbReference type="NCBI Taxonomy" id="3075523"/>
    <lineage>
        <taxon>Bacteria</taxon>
        <taxon>Bacillati</taxon>
        <taxon>Actinomycetota</taxon>
        <taxon>Actinomycetes</taxon>
        <taxon>Kitasatosporales</taxon>
        <taxon>Streptomycetaceae</taxon>
        <taxon>Streptomyces</taxon>
    </lineage>
</organism>
<dbReference type="PROSITE" id="PS51186">
    <property type="entry name" value="GNAT"/>
    <property type="match status" value="1"/>
</dbReference>
<dbReference type="SUPFAM" id="SSF55729">
    <property type="entry name" value="Acyl-CoA N-acyltransferases (Nat)"/>
    <property type="match status" value="1"/>
</dbReference>
<dbReference type="PANTHER" id="PTHR43877">
    <property type="entry name" value="AMINOALKYLPHOSPHONATE N-ACETYLTRANSFERASE-RELATED-RELATED"/>
    <property type="match status" value="1"/>
</dbReference>
<dbReference type="Proteomes" id="UP001180551">
    <property type="component" value="Unassembled WGS sequence"/>
</dbReference>
<keyword evidence="5" id="KW-1185">Reference proteome</keyword>
<protein>
    <submittedName>
        <fullName evidence="4">GNAT family N-acetyltransferase</fullName>
    </submittedName>
</protein>
<proteinExistence type="predicted"/>
<evidence type="ECO:0000313" key="5">
    <source>
        <dbReference type="Proteomes" id="UP001180551"/>
    </source>
</evidence>